<accession>Q0V796</accession>
<evidence type="ECO:0000313" key="4">
    <source>
        <dbReference type="Proteomes" id="UP000001055"/>
    </source>
</evidence>
<dbReference type="Proteomes" id="UP000001055">
    <property type="component" value="Unassembled WGS sequence"/>
</dbReference>
<reference evidence="4" key="1">
    <citation type="journal article" date="2007" name="Plant Cell">
        <title>Dothideomycete-plant interactions illuminated by genome sequencing and EST analysis of the wheat pathogen Stagonospora nodorum.</title>
        <authorList>
            <person name="Hane J.K."/>
            <person name="Lowe R.G."/>
            <person name="Solomon P.S."/>
            <person name="Tan K.C."/>
            <person name="Schoch C.L."/>
            <person name="Spatafora J.W."/>
            <person name="Crous P.W."/>
            <person name="Kodira C."/>
            <person name="Birren B.W."/>
            <person name="Galagan J.E."/>
            <person name="Torriani S.F."/>
            <person name="McDonald B.A."/>
            <person name="Oliver R.P."/>
        </authorList>
    </citation>
    <scope>NUCLEOTIDE SEQUENCE [LARGE SCALE GENOMIC DNA]</scope>
    <source>
        <strain evidence="4">SN15 / ATCC MYA-4574 / FGSC 10173</strain>
    </source>
</reference>
<dbReference type="InterPro" id="IPR024655">
    <property type="entry name" value="Asl1_glyco_hydro_catalytic"/>
</dbReference>
<organism evidence="3 4">
    <name type="scientific">Phaeosphaeria nodorum (strain SN15 / ATCC MYA-4574 / FGSC 10173)</name>
    <name type="common">Glume blotch fungus</name>
    <name type="synonym">Parastagonospora nodorum</name>
    <dbReference type="NCBI Taxonomy" id="321614"/>
    <lineage>
        <taxon>Eukaryota</taxon>
        <taxon>Fungi</taxon>
        <taxon>Dikarya</taxon>
        <taxon>Ascomycota</taxon>
        <taxon>Pezizomycotina</taxon>
        <taxon>Dothideomycetes</taxon>
        <taxon>Pleosporomycetidae</taxon>
        <taxon>Pleosporales</taxon>
        <taxon>Pleosporineae</taxon>
        <taxon>Phaeosphaeriaceae</taxon>
        <taxon>Parastagonospora</taxon>
    </lineage>
</organism>
<dbReference type="FunFam" id="3.20.20.80:FF:000207">
    <property type="entry name" value="Glycoside hydrolase family 128 protein"/>
    <property type="match status" value="1"/>
</dbReference>
<feature type="signal peptide" evidence="1">
    <location>
        <begin position="1"/>
        <end position="16"/>
    </location>
</feature>
<dbReference type="KEGG" id="pno:SNOG_00118"/>
<dbReference type="InterPro" id="IPR017853">
    <property type="entry name" value="GH"/>
</dbReference>
<dbReference type="PANTHER" id="PTHR34154">
    <property type="entry name" value="ALKALI-SENSITIVE LINKAGE PROTEIN 1"/>
    <property type="match status" value="1"/>
</dbReference>
<dbReference type="InterPro" id="IPR053183">
    <property type="entry name" value="ASL1"/>
</dbReference>
<dbReference type="Pfam" id="PF11790">
    <property type="entry name" value="Glyco_hydro_cc"/>
    <property type="match status" value="1"/>
</dbReference>
<gene>
    <name evidence="3" type="ORF">SNOG_00118</name>
</gene>
<dbReference type="SUPFAM" id="SSF51445">
    <property type="entry name" value="(Trans)glycosidases"/>
    <property type="match status" value="1"/>
</dbReference>
<dbReference type="OMA" id="GPAMNWG"/>
<protein>
    <recommendedName>
        <fullName evidence="2">Asl1-like glycosyl hydrolase catalytic domain-containing protein</fullName>
    </recommendedName>
</protein>
<dbReference type="GO" id="GO:0009277">
    <property type="term" value="C:fungal-type cell wall"/>
    <property type="evidence" value="ECO:0000318"/>
    <property type="project" value="GO_Central"/>
</dbReference>
<dbReference type="EMBL" id="CH445325">
    <property type="protein sequence ID" value="EAT91613.1"/>
    <property type="molecule type" value="Genomic_DNA"/>
</dbReference>
<dbReference type="Gene3D" id="3.20.20.80">
    <property type="entry name" value="Glycosidases"/>
    <property type="match status" value="1"/>
</dbReference>
<evidence type="ECO:0000259" key="2">
    <source>
        <dbReference type="Pfam" id="PF11790"/>
    </source>
</evidence>
<evidence type="ECO:0000313" key="3">
    <source>
        <dbReference type="EMBL" id="EAT91613.1"/>
    </source>
</evidence>
<evidence type="ECO:0000256" key="1">
    <source>
        <dbReference type="SAM" id="SignalP"/>
    </source>
</evidence>
<proteinExistence type="predicted"/>
<name>Q0V796_PHANO</name>
<sequence length="304" mass="33857">MQFLLLTLCLALLAAARTITGEIRTAAAAPKEDPPSRRRGVAYNNPPFANYFDVMNSGGQVSWSYNWASRPTEQHTSFEFIPMLWSNQDSSTSKWWDSIKDAGGIFKDNPTHLLAFNEPDNCRMGSGGACMSVSDSVAAWRQHMEPAKTLKEKMYLGSPAVTNGGTGMGLDWLGQFVKECAGCNIDFICIHWYDKANNVQYFKDHINRARDVAGGRPIWITELGPQGTDAEIKFLKKSFLDQVIPWMEDSGDIHRYAYFMAREGLLVNNQGTGLSDIGSHFTYWRRANGGFTTKSNSTIVAAKL</sequence>
<feature type="chain" id="PRO_5004178520" description="Asl1-like glycosyl hydrolase catalytic domain-containing protein" evidence="1">
    <location>
        <begin position="17"/>
        <end position="304"/>
    </location>
</feature>
<keyword evidence="1" id="KW-0732">Signal</keyword>
<dbReference type="PANTHER" id="PTHR34154:SF10">
    <property type="entry name" value="ASL1-LIKE GLYCOSYL HYDROLASE CATALYTIC DOMAIN-CONTAINING PROTEIN"/>
    <property type="match status" value="1"/>
</dbReference>
<dbReference type="GeneID" id="5967701"/>
<feature type="domain" description="Asl1-like glycosyl hydrolase catalytic" evidence="2">
    <location>
        <begin position="40"/>
        <end position="280"/>
    </location>
</feature>
<dbReference type="AlphaFoldDB" id="Q0V796"/>
<dbReference type="InParanoid" id="Q0V796"/>
<dbReference type="GO" id="GO:0071966">
    <property type="term" value="P:fungal-type cell wall polysaccharide metabolic process"/>
    <property type="evidence" value="ECO:0000318"/>
    <property type="project" value="GO_Central"/>
</dbReference>
<dbReference type="RefSeq" id="XP_001790813.1">
    <property type="nucleotide sequence ID" value="XM_001790761.1"/>
</dbReference>
<dbReference type="VEuPathDB" id="FungiDB:JI435_001180"/>